<proteinExistence type="inferred from homology"/>
<dbReference type="InterPro" id="IPR007267">
    <property type="entry name" value="GtrA_DPMS_TM"/>
</dbReference>
<dbReference type="RefSeq" id="WP_093352859.1">
    <property type="nucleotide sequence ID" value="NZ_FNVB01000010.1"/>
</dbReference>
<dbReference type="InterPro" id="IPR051401">
    <property type="entry name" value="GtrA_CellWall_Glycosyl"/>
</dbReference>
<name>A0A1H6EBR6_9PSEU</name>
<evidence type="ECO:0000256" key="2">
    <source>
        <dbReference type="ARBA" id="ARBA00009399"/>
    </source>
</evidence>
<organism evidence="8 11">
    <name type="scientific">Saccharopolyspora kobensis</name>
    <dbReference type="NCBI Taxonomy" id="146035"/>
    <lineage>
        <taxon>Bacteria</taxon>
        <taxon>Bacillati</taxon>
        <taxon>Actinomycetota</taxon>
        <taxon>Actinomycetes</taxon>
        <taxon>Pseudonocardiales</taxon>
        <taxon>Pseudonocardiaceae</taxon>
        <taxon>Saccharopolyspora</taxon>
    </lineage>
</organism>
<evidence type="ECO:0000313" key="11">
    <source>
        <dbReference type="Proteomes" id="UP000236729"/>
    </source>
</evidence>
<keyword evidence="10" id="KW-1185">Reference proteome</keyword>
<dbReference type="EMBL" id="FOME01000005">
    <property type="protein sequence ID" value="SFD65670.1"/>
    <property type="molecule type" value="Genomic_DNA"/>
</dbReference>
<dbReference type="AlphaFoldDB" id="A0A1H6EBR6"/>
<accession>A0A1I1UCI7</accession>
<feature type="domain" description="GtrA/DPMS transmembrane" evidence="7">
    <location>
        <begin position="27"/>
        <end position="157"/>
    </location>
</feature>
<evidence type="ECO:0000259" key="7">
    <source>
        <dbReference type="Pfam" id="PF04138"/>
    </source>
</evidence>
<evidence type="ECO:0000256" key="4">
    <source>
        <dbReference type="ARBA" id="ARBA00022989"/>
    </source>
</evidence>
<accession>A0A1H6EBR6</accession>
<comment type="subcellular location">
    <subcellularLocation>
        <location evidence="1">Membrane</location>
        <topology evidence="1">Multi-pass membrane protein</topology>
    </subcellularLocation>
</comment>
<gene>
    <name evidence="8" type="ORF">SAMN02982929_05898</name>
    <name evidence="9" type="ORF">SAMN05216506_105389</name>
</gene>
<evidence type="ECO:0000256" key="5">
    <source>
        <dbReference type="ARBA" id="ARBA00023136"/>
    </source>
</evidence>
<feature type="transmembrane region" description="Helical" evidence="6">
    <location>
        <begin position="25"/>
        <end position="44"/>
    </location>
</feature>
<evidence type="ECO:0000256" key="6">
    <source>
        <dbReference type="SAM" id="Phobius"/>
    </source>
</evidence>
<feature type="transmembrane region" description="Helical" evidence="6">
    <location>
        <begin position="93"/>
        <end position="110"/>
    </location>
</feature>
<reference evidence="10 11" key="1">
    <citation type="submission" date="2016-10" db="EMBL/GenBank/DDBJ databases">
        <authorList>
            <person name="Varghese N."/>
            <person name="Submissions S."/>
        </authorList>
    </citation>
    <scope>NUCLEOTIDE SEQUENCE [LARGE SCALE GENOMIC DNA]</scope>
    <source>
        <strain evidence="11">ATCC 20501</strain>
        <strain evidence="9 10">CGMCC 4.3529</strain>
    </source>
</reference>
<evidence type="ECO:0000313" key="9">
    <source>
        <dbReference type="EMBL" id="SFD65670.1"/>
    </source>
</evidence>
<sequence length="175" mass="20143">MSVVDSVLARIPQRYRELAIRHRELLKFGIVGGITFLIDTGIFYALKLTVLSPKPVTSKVIAVLVATLFSYVLNREWSFRTRGGRQRHSEATLYFVISGIGVGLYSAPLWVSRYLLHLQTPYTSRFVEEIADFTAAQIVGLLLGMAFRWWAFRKWVFPTEQSHEQEPERDHVRIS</sequence>
<evidence type="ECO:0000313" key="10">
    <source>
        <dbReference type="Proteomes" id="UP000199690"/>
    </source>
</evidence>
<dbReference type="PANTHER" id="PTHR38459">
    <property type="entry name" value="PROPHAGE BACTOPRENOL-LINKED GLUCOSE TRANSLOCASE HOMOLOG"/>
    <property type="match status" value="1"/>
</dbReference>
<dbReference type="PANTHER" id="PTHR38459:SF1">
    <property type="entry name" value="PROPHAGE BACTOPRENOL-LINKED GLUCOSE TRANSLOCASE HOMOLOG"/>
    <property type="match status" value="1"/>
</dbReference>
<keyword evidence="3 6" id="KW-0812">Transmembrane</keyword>
<dbReference type="SMR" id="A0A1H6EBR6"/>
<dbReference type="Proteomes" id="UP000236729">
    <property type="component" value="Unassembled WGS sequence"/>
</dbReference>
<keyword evidence="4 6" id="KW-1133">Transmembrane helix</keyword>
<comment type="similarity">
    <text evidence="2">Belongs to the GtrA family.</text>
</comment>
<evidence type="ECO:0000256" key="1">
    <source>
        <dbReference type="ARBA" id="ARBA00004141"/>
    </source>
</evidence>
<feature type="transmembrane region" description="Helical" evidence="6">
    <location>
        <begin position="56"/>
        <end position="73"/>
    </location>
</feature>
<dbReference type="GO" id="GO:0000271">
    <property type="term" value="P:polysaccharide biosynthetic process"/>
    <property type="evidence" value="ECO:0007669"/>
    <property type="project" value="InterPro"/>
</dbReference>
<feature type="transmembrane region" description="Helical" evidence="6">
    <location>
        <begin position="130"/>
        <end position="151"/>
    </location>
</feature>
<reference evidence="8" key="2">
    <citation type="submission" date="2016-10" db="EMBL/GenBank/DDBJ databases">
        <authorList>
            <person name="de Groot N.N."/>
        </authorList>
    </citation>
    <scope>NUCLEOTIDE SEQUENCE [LARGE SCALE GENOMIC DNA]</scope>
    <source>
        <strain evidence="8">ATCC 20501</strain>
    </source>
</reference>
<keyword evidence="5 6" id="KW-0472">Membrane</keyword>
<evidence type="ECO:0000313" key="8">
    <source>
        <dbReference type="EMBL" id="SEG94354.1"/>
    </source>
</evidence>
<evidence type="ECO:0000256" key="3">
    <source>
        <dbReference type="ARBA" id="ARBA00022692"/>
    </source>
</evidence>
<dbReference type="Pfam" id="PF04138">
    <property type="entry name" value="GtrA_DPMS_TM"/>
    <property type="match status" value="1"/>
</dbReference>
<dbReference type="Proteomes" id="UP000199690">
    <property type="component" value="Unassembled WGS sequence"/>
</dbReference>
<protein>
    <submittedName>
        <fullName evidence="8 9">Flippase GtrA (Transmembrane translocase of bactoprenol-linked glucose)</fullName>
    </submittedName>
</protein>
<dbReference type="EMBL" id="FNVB01000010">
    <property type="protein sequence ID" value="SEG94354.1"/>
    <property type="molecule type" value="Genomic_DNA"/>
</dbReference>
<dbReference type="GO" id="GO:0005886">
    <property type="term" value="C:plasma membrane"/>
    <property type="evidence" value="ECO:0007669"/>
    <property type="project" value="TreeGrafter"/>
</dbReference>